<dbReference type="InterPro" id="IPR006140">
    <property type="entry name" value="D-isomer_DH_NAD-bd"/>
</dbReference>
<dbReference type="Gene3D" id="3.40.50.720">
    <property type="entry name" value="NAD(P)-binding Rossmann-like Domain"/>
    <property type="match status" value="2"/>
</dbReference>
<accession>A0A9X3ZGR6</accession>
<proteinExistence type="predicted"/>
<dbReference type="SUPFAM" id="SSF51735">
    <property type="entry name" value="NAD(P)-binding Rossmann-fold domains"/>
    <property type="match status" value="1"/>
</dbReference>
<evidence type="ECO:0000313" key="4">
    <source>
        <dbReference type="EMBL" id="MDA5398857.1"/>
    </source>
</evidence>
<keyword evidence="1" id="KW-0560">Oxidoreductase</keyword>
<feature type="domain" description="D-isomer specific 2-hydroxyacid dehydrogenase NAD-binding" evidence="3">
    <location>
        <begin position="108"/>
        <end position="279"/>
    </location>
</feature>
<evidence type="ECO:0000259" key="3">
    <source>
        <dbReference type="Pfam" id="PF02826"/>
    </source>
</evidence>
<dbReference type="Pfam" id="PF02826">
    <property type="entry name" value="2-Hacid_dh_C"/>
    <property type="match status" value="1"/>
</dbReference>
<dbReference type="RefSeq" id="WP_267990262.1">
    <property type="nucleotide sequence ID" value="NZ_JAPJZI010000001.1"/>
</dbReference>
<keyword evidence="2" id="KW-0520">NAD</keyword>
<dbReference type="PANTHER" id="PTHR43333">
    <property type="entry name" value="2-HACID_DH_C DOMAIN-CONTAINING PROTEIN"/>
    <property type="match status" value="1"/>
</dbReference>
<dbReference type="GO" id="GO:0016491">
    <property type="term" value="F:oxidoreductase activity"/>
    <property type="evidence" value="ECO:0007669"/>
    <property type="project" value="UniProtKB-KW"/>
</dbReference>
<evidence type="ECO:0000256" key="1">
    <source>
        <dbReference type="ARBA" id="ARBA00023002"/>
    </source>
</evidence>
<reference evidence="4" key="1">
    <citation type="submission" date="2022-11" db="EMBL/GenBank/DDBJ databases">
        <title>Draft genome sequence of Hoeflea poritis E7-10 and Hoeflea prorocentri PM5-8, separated from scleractinian coral Porites lutea and marine dinoflagellate.</title>
        <authorList>
            <person name="Zhang G."/>
            <person name="Wei Q."/>
            <person name="Cai L."/>
        </authorList>
    </citation>
    <scope>NUCLEOTIDE SEQUENCE</scope>
    <source>
        <strain evidence="4">PM5-8</strain>
    </source>
</reference>
<dbReference type="PANTHER" id="PTHR43333:SF1">
    <property type="entry name" value="D-ISOMER SPECIFIC 2-HYDROXYACID DEHYDROGENASE NAD-BINDING DOMAIN-CONTAINING PROTEIN"/>
    <property type="match status" value="1"/>
</dbReference>
<comment type="caution">
    <text evidence="4">The sequence shown here is derived from an EMBL/GenBank/DDBJ whole genome shotgun (WGS) entry which is preliminary data.</text>
</comment>
<name>A0A9X3ZGR6_9HYPH</name>
<dbReference type="SUPFAM" id="SSF52283">
    <property type="entry name" value="Formate/glycerate dehydrogenase catalytic domain-like"/>
    <property type="match status" value="1"/>
</dbReference>
<keyword evidence="5" id="KW-1185">Reference proteome</keyword>
<organism evidence="4 5">
    <name type="scientific">Hoeflea prorocentri</name>
    <dbReference type="NCBI Taxonomy" id="1922333"/>
    <lineage>
        <taxon>Bacteria</taxon>
        <taxon>Pseudomonadati</taxon>
        <taxon>Pseudomonadota</taxon>
        <taxon>Alphaproteobacteria</taxon>
        <taxon>Hyphomicrobiales</taxon>
        <taxon>Rhizobiaceae</taxon>
        <taxon>Hoeflea</taxon>
    </lineage>
</organism>
<sequence length="314" mass="34779">MSSIIPFVSRIDQSDHDRWLDALRNAIPGCRIEPLDALTDKEREAVRVAIVANPDPADLATMANLEWVHSLWAGVEHIAAELPHDGPRIVRLEDPQMAKAMSEAVLAWTLYLHRDMPRYRRQQGRRLWQLHELCLPTDRAVGVLGMGNLGRASAAKLREQEFDVRGWSRTPRDMAGVETFHGAEGLRNILQLSDIIVILLPLTEQTRGLLDSAALLEMKAGASLINFARGPILDSTVLLDRLDGGHIDHAVLDVFDEEPLPEESPFWTHPSVTVLPHISAPTNRVTASAIVAANISAYFETGLVPRGVDRAKGY</sequence>
<protein>
    <submittedName>
        <fullName evidence="4">Glyoxylate/hydroxypyruvate reductase A</fullName>
    </submittedName>
</protein>
<dbReference type="CDD" id="cd12164">
    <property type="entry name" value="GDH_like_2"/>
    <property type="match status" value="1"/>
</dbReference>
<dbReference type="Proteomes" id="UP001151234">
    <property type="component" value="Unassembled WGS sequence"/>
</dbReference>
<dbReference type="GO" id="GO:0051287">
    <property type="term" value="F:NAD binding"/>
    <property type="evidence" value="ECO:0007669"/>
    <property type="project" value="InterPro"/>
</dbReference>
<gene>
    <name evidence="4" type="ORF">OQ273_09775</name>
</gene>
<evidence type="ECO:0000256" key="2">
    <source>
        <dbReference type="ARBA" id="ARBA00023027"/>
    </source>
</evidence>
<dbReference type="AlphaFoldDB" id="A0A9X3ZGR6"/>
<dbReference type="InterPro" id="IPR036291">
    <property type="entry name" value="NAD(P)-bd_dom_sf"/>
</dbReference>
<evidence type="ECO:0000313" key="5">
    <source>
        <dbReference type="Proteomes" id="UP001151234"/>
    </source>
</evidence>
<dbReference type="EMBL" id="JAPJZI010000001">
    <property type="protein sequence ID" value="MDA5398857.1"/>
    <property type="molecule type" value="Genomic_DNA"/>
</dbReference>